<protein>
    <submittedName>
        <fullName evidence="1">Uncharacterized protein</fullName>
    </submittedName>
</protein>
<accession>A0ACB9H3U4</accession>
<name>A0ACB9H3U4_CICIN</name>
<proteinExistence type="predicted"/>
<comment type="caution">
    <text evidence="1">The sequence shown here is derived from an EMBL/GenBank/DDBJ whole genome shotgun (WGS) entry which is preliminary data.</text>
</comment>
<reference evidence="1 2" key="2">
    <citation type="journal article" date="2022" name="Mol. Ecol. Resour.">
        <title>The genomes of chicory, endive, great burdock and yacon provide insights into Asteraceae paleo-polyploidization history and plant inulin production.</title>
        <authorList>
            <person name="Fan W."/>
            <person name="Wang S."/>
            <person name="Wang H."/>
            <person name="Wang A."/>
            <person name="Jiang F."/>
            <person name="Liu H."/>
            <person name="Zhao H."/>
            <person name="Xu D."/>
            <person name="Zhang Y."/>
        </authorList>
    </citation>
    <scope>NUCLEOTIDE SEQUENCE [LARGE SCALE GENOMIC DNA]</scope>
    <source>
        <strain evidence="2">cv. Punajuju</strain>
        <tissue evidence="1">Leaves</tissue>
    </source>
</reference>
<organism evidence="1 2">
    <name type="scientific">Cichorium intybus</name>
    <name type="common">Chicory</name>
    <dbReference type="NCBI Taxonomy" id="13427"/>
    <lineage>
        <taxon>Eukaryota</taxon>
        <taxon>Viridiplantae</taxon>
        <taxon>Streptophyta</taxon>
        <taxon>Embryophyta</taxon>
        <taxon>Tracheophyta</taxon>
        <taxon>Spermatophyta</taxon>
        <taxon>Magnoliopsida</taxon>
        <taxon>eudicotyledons</taxon>
        <taxon>Gunneridae</taxon>
        <taxon>Pentapetalae</taxon>
        <taxon>asterids</taxon>
        <taxon>campanulids</taxon>
        <taxon>Asterales</taxon>
        <taxon>Asteraceae</taxon>
        <taxon>Cichorioideae</taxon>
        <taxon>Cichorieae</taxon>
        <taxon>Cichoriinae</taxon>
        <taxon>Cichorium</taxon>
    </lineage>
</organism>
<dbReference type="Proteomes" id="UP001055811">
    <property type="component" value="Linkage Group LG01"/>
</dbReference>
<reference evidence="2" key="1">
    <citation type="journal article" date="2022" name="Mol. Ecol. Resour.">
        <title>The genomes of chicory, endive, great burdock and yacon provide insights into Asteraceae palaeo-polyploidization history and plant inulin production.</title>
        <authorList>
            <person name="Fan W."/>
            <person name="Wang S."/>
            <person name="Wang H."/>
            <person name="Wang A."/>
            <person name="Jiang F."/>
            <person name="Liu H."/>
            <person name="Zhao H."/>
            <person name="Xu D."/>
            <person name="Zhang Y."/>
        </authorList>
    </citation>
    <scope>NUCLEOTIDE SEQUENCE [LARGE SCALE GENOMIC DNA]</scope>
    <source>
        <strain evidence="2">cv. Punajuju</strain>
    </source>
</reference>
<dbReference type="EMBL" id="CM042009">
    <property type="protein sequence ID" value="KAI3790108.1"/>
    <property type="molecule type" value="Genomic_DNA"/>
</dbReference>
<keyword evidence="2" id="KW-1185">Reference proteome</keyword>
<evidence type="ECO:0000313" key="1">
    <source>
        <dbReference type="EMBL" id="KAI3790108.1"/>
    </source>
</evidence>
<sequence>MTVKQIKDAFNEFTTDGLAVLLLLIGKLNIAMATMLKEKKMVIAFSSQSLDFYRNSMTIITVSISEETRLIRQRGGSDCKKGFLKNSTLTRSIGNETIEWKRKSLSVPLPPNSRFFQNLGFTNLADTLYTDGYKCFIKFGLSFNEFNQSLLGFTIRGVVKETDRIPGEREGHFGVFQFARCQIHPTHKAINDKSLISIAIGFYPCFFFIIISTPKAHLQGPHITYG</sequence>
<gene>
    <name evidence="1" type="ORF">L2E82_02922</name>
</gene>
<evidence type="ECO:0000313" key="2">
    <source>
        <dbReference type="Proteomes" id="UP001055811"/>
    </source>
</evidence>